<feature type="transmembrane region" description="Helical" evidence="5">
    <location>
        <begin position="116"/>
        <end position="137"/>
    </location>
</feature>
<keyword evidence="3 5" id="KW-1133">Transmembrane helix</keyword>
<feature type="transmembrane region" description="Helical" evidence="5">
    <location>
        <begin position="181"/>
        <end position="201"/>
    </location>
</feature>
<feature type="transmembrane region" description="Helical" evidence="5">
    <location>
        <begin position="149"/>
        <end position="169"/>
    </location>
</feature>
<evidence type="ECO:0000256" key="2">
    <source>
        <dbReference type="ARBA" id="ARBA00022692"/>
    </source>
</evidence>
<feature type="transmembrane region" description="Helical" evidence="5">
    <location>
        <begin position="207"/>
        <end position="228"/>
    </location>
</feature>
<name>C5L6R7_PERM5</name>
<evidence type="ECO:0000256" key="3">
    <source>
        <dbReference type="ARBA" id="ARBA00022989"/>
    </source>
</evidence>
<dbReference type="AlphaFoldDB" id="C5L6R7"/>
<dbReference type="OMA" id="CIGIVCM"/>
<accession>C5L6R7</accession>
<evidence type="ECO:0000256" key="4">
    <source>
        <dbReference type="ARBA" id="ARBA00023136"/>
    </source>
</evidence>
<dbReference type="InParanoid" id="C5L6R7"/>
<organism evidence="7">
    <name type="scientific">Perkinsus marinus (strain ATCC 50983 / TXsc)</name>
    <dbReference type="NCBI Taxonomy" id="423536"/>
    <lineage>
        <taxon>Eukaryota</taxon>
        <taxon>Sar</taxon>
        <taxon>Alveolata</taxon>
        <taxon>Perkinsozoa</taxon>
        <taxon>Perkinsea</taxon>
        <taxon>Perkinsida</taxon>
        <taxon>Perkinsidae</taxon>
        <taxon>Perkinsus</taxon>
    </lineage>
</organism>
<proteinExistence type="predicted"/>
<reference evidence="6 7" key="1">
    <citation type="submission" date="2008-07" db="EMBL/GenBank/DDBJ databases">
        <authorList>
            <person name="El-Sayed N."/>
            <person name="Caler E."/>
            <person name="Inman J."/>
            <person name="Amedeo P."/>
            <person name="Hass B."/>
            <person name="Wortman J."/>
        </authorList>
    </citation>
    <scope>NUCLEOTIDE SEQUENCE [LARGE SCALE GENOMIC DNA]</scope>
    <source>
        <strain evidence="7">ATCC 50983 / TXsc</strain>
    </source>
</reference>
<protein>
    <submittedName>
        <fullName evidence="6">Uncharacterized protein</fullName>
    </submittedName>
</protein>
<dbReference type="GO" id="GO:0015095">
    <property type="term" value="F:magnesium ion transmembrane transporter activity"/>
    <property type="evidence" value="ECO:0007669"/>
    <property type="project" value="InterPro"/>
</dbReference>
<evidence type="ECO:0000313" key="6">
    <source>
        <dbReference type="EMBL" id="EER07576.1"/>
    </source>
</evidence>
<keyword evidence="4 5" id="KW-0472">Membrane</keyword>
<comment type="subcellular location">
    <subcellularLocation>
        <location evidence="1">Membrane</location>
        <topology evidence="1">Multi-pass membrane protein</topology>
    </subcellularLocation>
</comment>
<dbReference type="GeneID" id="9041816"/>
<dbReference type="Proteomes" id="UP000007800">
    <property type="component" value="Unassembled WGS sequence"/>
</dbReference>
<feature type="transmembrane region" description="Helical" evidence="5">
    <location>
        <begin position="60"/>
        <end position="82"/>
    </location>
</feature>
<keyword evidence="7" id="KW-1185">Reference proteome</keyword>
<dbReference type="OrthoDB" id="431474at2759"/>
<dbReference type="InterPro" id="IPR008521">
    <property type="entry name" value="Mg_trans_NIPA"/>
</dbReference>
<evidence type="ECO:0000256" key="1">
    <source>
        <dbReference type="ARBA" id="ARBA00004141"/>
    </source>
</evidence>
<evidence type="ECO:0000313" key="7">
    <source>
        <dbReference type="Proteomes" id="UP000007800"/>
    </source>
</evidence>
<dbReference type="PANTHER" id="PTHR12570:SF65">
    <property type="entry name" value="MAGNESIUM TRANSPORTER NIPA9-RELATED"/>
    <property type="match status" value="1"/>
</dbReference>
<dbReference type="EMBL" id="GG679834">
    <property type="protein sequence ID" value="EER07576.1"/>
    <property type="molecule type" value="Genomic_DNA"/>
</dbReference>
<dbReference type="RefSeq" id="XP_002775760.1">
    <property type="nucleotide sequence ID" value="XM_002775714.1"/>
</dbReference>
<evidence type="ECO:0000256" key="5">
    <source>
        <dbReference type="SAM" id="Phobius"/>
    </source>
</evidence>
<dbReference type="GO" id="GO:0016020">
    <property type="term" value="C:membrane"/>
    <property type="evidence" value="ECO:0007669"/>
    <property type="project" value="UniProtKB-SubCell"/>
</dbReference>
<keyword evidence="2 5" id="KW-0812">Transmembrane</keyword>
<gene>
    <name evidence="6" type="ORF">Pmar_PMAR011214</name>
</gene>
<dbReference type="PANTHER" id="PTHR12570">
    <property type="match status" value="1"/>
</dbReference>
<sequence length="261" mass="27997">MSIRACSSGLTVPANAAVARVMLGEGLSRAQTIGSILIVVGAVSAMAFGSSDDQGSDQSIAGLLSSARFITFVAATFPFYLLAFTVSKWSMKTHVAIDDHIPVSHSQVHKRRLRRAVALLALAFLGGYQSAVTALAGKFGAQYIAVEGLAAYQPYLCFSVVIISSLMQLTFMSWMMRQFDAVVCIPPYQILLMLFMVSFGAACFLEVPKNVACFMLALAVACIGIVCMSMDTEHHDARSPMSGAQERPLMVDTLRPAGPLR</sequence>
<feature type="transmembrane region" description="Helical" evidence="5">
    <location>
        <begin position="30"/>
        <end position="48"/>
    </location>
</feature>